<dbReference type="InterPro" id="IPR001001">
    <property type="entry name" value="DNA_polIII_beta"/>
</dbReference>
<reference evidence="14" key="1">
    <citation type="submission" date="2020-08" db="EMBL/GenBank/DDBJ databases">
        <title>Genome public.</title>
        <authorList>
            <person name="Liu C."/>
            <person name="Sun Q."/>
        </authorList>
    </citation>
    <scope>NUCLEOTIDE SEQUENCE</scope>
    <source>
        <strain evidence="14">NSJ-15</strain>
    </source>
</reference>
<evidence type="ECO:0000256" key="2">
    <source>
        <dbReference type="ARBA" id="ARBA00010752"/>
    </source>
</evidence>
<dbReference type="GO" id="GO:0003887">
    <property type="term" value="F:DNA-directed DNA polymerase activity"/>
    <property type="evidence" value="ECO:0007669"/>
    <property type="project" value="UniProtKB-UniRule"/>
</dbReference>
<dbReference type="Pfam" id="PF02768">
    <property type="entry name" value="DNA_pol3_beta_3"/>
    <property type="match status" value="1"/>
</dbReference>
<organism evidence="14 15">
    <name type="scientific">Massiliimalia timonensis</name>
    <dbReference type="NCBI Taxonomy" id="1987501"/>
    <lineage>
        <taxon>Bacteria</taxon>
        <taxon>Bacillati</taxon>
        <taxon>Bacillota</taxon>
        <taxon>Clostridia</taxon>
        <taxon>Eubacteriales</taxon>
        <taxon>Oscillospiraceae</taxon>
        <taxon>Massiliimalia</taxon>
    </lineage>
</organism>
<dbReference type="PANTHER" id="PTHR30478">
    <property type="entry name" value="DNA POLYMERASE III SUBUNIT BETA"/>
    <property type="match status" value="1"/>
</dbReference>
<evidence type="ECO:0000259" key="13">
    <source>
        <dbReference type="Pfam" id="PF02768"/>
    </source>
</evidence>
<dbReference type="Gene3D" id="3.70.10.10">
    <property type="match status" value="1"/>
</dbReference>
<evidence type="ECO:0000256" key="4">
    <source>
        <dbReference type="ARBA" id="ARBA00022490"/>
    </source>
</evidence>
<comment type="subcellular location">
    <subcellularLocation>
        <location evidence="1 10">Cytoplasm</location>
    </subcellularLocation>
</comment>
<gene>
    <name evidence="14" type="primary">dnaN</name>
    <name evidence="14" type="ORF">H8702_07130</name>
</gene>
<comment type="similarity">
    <text evidence="2 10">Belongs to the beta sliding clamp family.</text>
</comment>
<dbReference type="PANTHER" id="PTHR30478:SF0">
    <property type="entry name" value="BETA SLIDING CLAMP"/>
    <property type="match status" value="1"/>
</dbReference>
<feature type="domain" description="DNA polymerase III beta sliding clamp central" evidence="12">
    <location>
        <begin position="129"/>
        <end position="249"/>
    </location>
</feature>
<comment type="caution">
    <text evidence="14">The sequence shown here is derived from an EMBL/GenBank/DDBJ whole genome shotgun (WGS) entry which is preliminary data.</text>
</comment>
<dbReference type="OrthoDB" id="8421503at2"/>
<evidence type="ECO:0000256" key="7">
    <source>
        <dbReference type="ARBA" id="ARBA00022705"/>
    </source>
</evidence>
<keyword evidence="7 10" id="KW-0235">DNA replication</keyword>
<dbReference type="InterPro" id="IPR046938">
    <property type="entry name" value="DNA_clamp_sf"/>
</dbReference>
<dbReference type="GO" id="GO:0006271">
    <property type="term" value="P:DNA strand elongation involved in DNA replication"/>
    <property type="evidence" value="ECO:0007669"/>
    <property type="project" value="TreeGrafter"/>
</dbReference>
<keyword evidence="8 10" id="KW-0239">DNA-directed DNA polymerase</keyword>
<dbReference type="Proteomes" id="UP000632659">
    <property type="component" value="Unassembled WGS sequence"/>
</dbReference>
<dbReference type="GO" id="GO:0003677">
    <property type="term" value="F:DNA binding"/>
    <property type="evidence" value="ECO:0007669"/>
    <property type="project" value="UniProtKB-UniRule"/>
</dbReference>
<evidence type="ECO:0000313" key="14">
    <source>
        <dbReference type="EMBL" id="MBC8610894.1"/>
    </source>
</evidence>
<dbReference type="InterPro" id="IPR022637">
    <property type="entry name" value="DNA_polIII_beta_cen"/>
</dbReference>
<dbReference type="SUPFAM" id="SSF55979">
    <property type="entry name" value="DNA clamp"/>
    <property type="match status" value="3"/>
</dbReference>
<feature type="domain" description="DNA polymerase III beta sliding clamp C-terminal" evidence="13">
    <location>
        <begin position="253"/>
        <end position="373"/>
    </location>
</feature>
<dbReference type="Gene3D" id="3.10.150.10">
    <property type="entry name" value="DNA Polymerase III, subunit A, domain 2"/>
    <property type="match status" value="1"/>
</dbReference>
<protein>
    <recommendedName>
        <fullName evidence="3 10">Beta sliding clamp</fullName>
    </recommendedName>
</protein>
<evidence type="ECO:0000256" key="5">
    <source>
        <dbReference type="ARBA" id="ARBA00022679"/>
    </source>
</evidence>
<dbReference type="SMART" id="SM00480">
    <property type="entry name" value="POL3Bc"/>
    <property type="match status" value="1"/>
</dbReference>
<dbReference type="RefSeq" id="WP_093989162.1">
    <property type="nucleotide sequence ID" value="NZ_FYDD01000004.1"/>
</dbReference>
<dbReference type="InterPro" id="IPR022635">
    <property type="entry name" value="DNA_polIII_beta_C"/>
</dbReference>
<feature type="domain" description="DNA polymerase III beta sliding clamp N-terminal" evidence="11">
    <location>
        <begin position="1"/>
        <end position="119"/>
    </location>
</feature>
<dbReference type="GO" id="GO:0008408">
    <property type="term" value="F:3'-5' exonuclease activity"/>
    <property type="evidence" value="ECO:0007669"/>
    <property type="project" value="InterPro"/>
</dbReference>
<keyword evidence="5 10" id="KW-0808">Transferase</keyword>
<dbReference type="AlphaFoldDB" id="A0A8J6P1C4"/>
<dbReference type="GO" id="GO:0005737">
    <property type="term" value="C:cytoplasm"/>
    <property type="evidence" value="ECO:0007669"/>
    <property type="project" value="UniProtKB-SubCell"/>
</dbReference>
<dbReference type="CDD" id="cd00140">
    <property type="entry name" value="beta_clamp"/>
    <property type="match status" value="1"/>
</dbReference>
<dbReference type="PIRSF" id="PIRSF000804">
    <property type="entry name" value="DNA_pol_III_b"/>
    <property type="match status" value="1"/>
</dbReference>
<keyword evidence="4 10" id="KW-0963">Cytoplasm</keyword>
<name>A0A8J6P1C4_9FIRM</name>
<dbReference type="NCBIfam" id="TIGR00663">
    <property type="entry name" value="dnan"/>
    <property type="match status" value="1"/>
</dbReference>
<keyword evidence="15" id="KW-1185">Reference proteome</keyword>
<evidence type="ECO:0000256" key="9">
    <source>
        <dbReference type="ARBA" id="ARBA00023125"/>
    </source>
</evidence>
<evidence type="ECO:0000259" key="12">
    <source>
        <dbReference type="Pfam" id="PF02767"/>
    </source>
</evidence>
<evidence type="ECO:0000256" key="6">
    <source>
        <dbReference type="ARBA" id="ARBA00022695"/>
    </source>
</evidence>
<comment type="subunit">
    <text evidence="10">Forms a ring-shaped head-to-tail homodimer around DNA.</text>
</comment>
<dbReference type="Pfam" id="PF00712">
    <property type="entry name" value="DNA_pol3_beta"/>
    <property type="match status" value="1"/>
</dbReference>
<comment type="function">
    <text evidence="10">Confers DNA tethering and processivity to DNA polymerases and other proteins. Acts as a clamp, forming a ring around DNA (a reaction catalyzed by the clamp-loading complex) which diffuses in an ATP-independent manner freely and bidirectionally along dsDNA. Initially characterized for its ability to contact the catalytic subunit of DNA polymerase III (Pol III), a complex, multichain enzyme responsible for most of the replicative synthesis in bacteria; Pol III exhibits 3'-5' exonuclease proofreading activity. The beta chain is required for initiation of replication as well as for processivity of DNA replication.</text>
</comment>
<evidence type="ECO:0000313" key="15">
    <source>
        <dbReference type="Proteomes" id="UP000632659"/>
    </source>
</evidence>
<dbReference type="EMBL" id="JACRTL010000003">
    <property type="protein sequence ID" value="MBC8610894.1"/>
    <property type="molecule type" value="Genomic_DNA"/>
</dbReference>
<keyword evidence="6 10" id="KW-0548">Nucleotidyltransferase</keyword>
<dbReference type="GO" id="GO:0009360">
    <property type="term" value="C:DNA polymerase III complex"/>
    <property type="evidence" value="ECO:0007669"/>
    <property type="project" value="InterPro"/>
</dbReference>
<evidence type="ECO:0000256" key="8">
    <source>
        <dbReference type="ARBA" id="ARBA00022932"/>
    </source>
</evidence>
<keyword evidence="9" id="KW-0238">DNA-binding</keyword>
<accession>A0A8J6P1C4</accession>
<proteinExistence type="inferred from homology"/>
<dbReference type="Pfam" id="PF02767">
    <property type="entry name" value="DNA_pol3_beta_2"/>
    <property type="match status" value="1"/>
</dbReference>
<evidence type="ECO:0000259" key="11">
    <source>
        <dbReference type="Pfam" id="PF00712"/>
    </source>
</evidence>
<evidence type="ECO:0000256" key="3">
    <source>
        <dbReference type="ARBA" id="ARBA00021035"/>
    </source>
</evidence>
<dbReference type="InterPro" id="IPR022634">
    <property type="entry name" value="DNA_polIII_beta_N"/>
</dbReference>
<sequence length="374" mass="41809">MKFTCDKNLLCETINNVSLAVASKSSIISLEGILMHCENNQLTLTGFNLELGIIKTIPVHAEENGEIVLTANLLSNIVNKMPSGQISFDSNEKLLTVIRCNDVEFTILGLSSDDYPEIPVINDDKSFSVTQEMFQSLVGQTLFAVSLNDQNPIYTGSLFDVSDRCLSVVSMDRCRLAIRKEQLELSSDEEFHFIVPGKTLSEIMKLLAKLSNDEESEEEPVISMRVSNRHIIFEVSGYSIISRLLEGEFLNYKSAIPNGVKTKLTVNTRDFMNSINRASIIINDRTPSPIRCEISENLVRLNCESTLGKVQDSFEAKMDGTEMKIGFNNKFMYDALRASESDTVLIEISGPELPMKVMPMDGDSFLFLVMPIRL</sequence>
<evidence type="ECO:0000256" key="1">
    <source>
        <dbReference type="ARBA" id="ARBA00004496"/>
    </source>
</evidence>
<evidence type="ECO:0000256" key="10">
    <source>
        <dbReference type="PIRNR" id="PIRNR000804"/>
    </source>
</evidence>